<proteinExistence type="predicted"/>
<reference evidence="1 2" key="1">
    <citation type="submission" date="2016-07" db="EMBL/GenBank/DDBJ databases">
        <title>Pervasive Adenine N6-methylation of Active Genes in Fungi.</title>
        <authorList>
            <consortium name="DOE Joint Genome Institute"/>
            <person name="Mondo S.J."/>
            <person name="Dannebaum R.O."/>
            <person name="Kuo R.C."/>
            <person name="Labutti K."/>
            <person name="Haridas S."/>
            <person name="Kuo A."/>
            <person name="Salamov A."/>
            <person name="Ahrendt S.R."/>
            <person name="Lipzen A."/>
            <person name="Sullivan W."/>
            <person name="Andreopoulos W.B."/>
            <person name="Clum A."/>
            <person name="Lindquist E."/>
            <person name="Daum C."/>
            <person name="Ramamoorthy G.K."/>
            <person name="Gryganskyi A."/>
            <person name="Culley D."/>
            <person name="Magnuson J.K."/>
            <person name="James T.Y."/>
            <person name="O'Malley M.A."/>
            <person name="Stajich J.E."/>
            <person name="Spatafora J.W."/>
            <person name="Visel A."/>
            <person name="Grigoriev I.V."/>
        </authorList>
    </citation>
    <scope>NUCLEOTIDE SEQUENCE [LARGE SCALE GENOMIC DNA]</scope>
    <source>
        <strain evidence="1 2">PL171</strain>
    </source>
</reference>
<gene>
    <name evidence="1" type="ORF">BCR44DRAFT_95624</name>
</gene>
<sequence length="515" mass="55804">MSSLSAMNQNITLIGARVDTVGTQVNTMAADLVTLGTRVSLIEQGSSSKNERAPIPVPVPETLAESLGLAKEGGYANTSVPIAATRRELTTAIPVFEGIKYAVPVHDAKVAQIEPTAHKDQHPKEQEIVARQHALTWQAIALASVGVPLLEIAQVAGVDAADGTFVDDGLVPSFNQEQVRELVAQAVKQLHLAARLVAFDQRDLALQRKANYLQTQKPFASLTLPQREALAASIKHGERNHAGAPILFDFVDLATANQNRLTEHMIFKEYSSVAKGKAKAQISLILRHVQCLAYLFARDIFKEFPATTLTPEISRLLRSVSTGVCGIGFGPDVHHGQYLDAAGNLVQAVSATQATTLAQSSPTHAHPCLRDDTFCIHVLAAVATHTLFASFARVPTEQTRLVLQRMQQRLPLPLDEDVCVEEPTWVDCVFAGNIDFWVPFRARVADALVKAYKRLGVSISSMKYGALMTDASDLVGAFAVCWFLVSAIDRNLQFSFFATGEPASRVGGLSSWILI</sequence>
<dbReference type="AlphaFoldDB" id="A0A1Y2I188"/>
<accession>A0A1Y2I188</accession>
<comment type="caution">
    <text evidence="1">The sequence shown here is derived from an EMBL/GenBank/DDBJ whole genome shotgun (WGS) entry which is preliminary data.</text>
</comment>
<dbReference type="EMBL" id="MCFL01000004">
    <property type="protein sequence ID" value="ORZ39974.1"/>
    <property type="molecule type" value="Genomic_DNA"/>
</dbReference>
<feature type="non-terminal residue" evidence="1">
    <location>
        <position position="515"/>
    </location>
</feature>
<protein>
    <submittedName>
        <fullName evidence="1">Uncharacterized protein</fullName>
    </submittedName>
</protein>
<keyword evidence="2" id="KW-1185">Reference proteome</keyword>
<name>A0A1Y2I188_9FUNG</name>
<evidence type="ECO:0000313" key="2">
    <source>
        <dbReference type="Proteomes" id="UP000193411"/>
    </source>
</evidence>
<dbReference type="Proteomes" id="UP000193411">
    <property type="component" value="Unassembled WGS sequence"/>
</dbReference>
<evidence type="ECO:0000313" key="1">
    <source>
        <dbReference type="EMBL" id="ORZ39974.1"/>
    </source>
</evidence>
<organism evidence="1 2">
    <name type="scientific">Catenaria anguillulae PL171</name>
    <dbReference type="NCBI Taxonomy" id="765915"/>
    <lineage>
        <taxon>Eukaryota</taxon>
        <taxon>Fungi</taxon>
        <taxon>Fungi incertae sedis</taxon>
        <taxon>Blastocladiomycota</taxon>
        <taxon>Blastocladiomycetes</taxon>
        <taxon>Blastocladiales</taxon>
        <taxon>Catenariaceae</taxon>
        <taxon>Catenaria</taxon>
    </lineage>
</organism>